<evidence type="ECO:0000256" key="1">
    <source>
        <dbReference type="ARBA" id="ARBA00010982"/>
    </source>
</evidence>
<keyword evidence="9" id="KW-1185">Reference proteome</keyword>
<organism evidence="8 9">
    <name type="scientific">Caldinitratiruptor microaerophilus</name>
    <dbReference type="NCBI Taxonomy" id="671077"/>
    <lineage>
        <taxon>Bacteria</taxon>
        <taxon>Bacillati</taxon>
        <taxon>Bacillota</taxon>
        <taxon>Clostridia</taxon>
        <taxon>Eubacteriales</taxon>
        <taxon>Symbiobacteriaceae</taxon>
        <taxon>Caldinitratiruptor</taxon>
    </lineage>
</organism>
<dbReference type="Pfam" id="PF02803">
    <property type="entry name" value="Thiolase_C"/>
    <property type="match status" value="1"/>
</dbReference>
<dbReference type="GO" id="GO:0003985">
    <property type="term" value="F:acetyl-CoA C-acetyltransferase activity"/>
    <property type="evidence" value="ECO:0007669"/>
    <property type="project" value="UniProtKB-EC"/>
</dbReference>
<dbReference type="PROSITE" id="PS00737">
    <property type="entry name" value="THIOLASE_2"/>
    <property type="match status" value="1"/>
</dbReference>
<evidence type="ECO:0000256" key="4">
    <source>
        <dbReference type="ARBA" id="ARBA00023315"/>
    </source>
</evidence>
<evidence type="ECO:0000313" key="8">
    <source>
        <dbReference type="EMBL" id="BDG59789.1"/>
    </source>
</evidence>
<keyword evidence="6" id="KW-0812">Transmembrane</keyword>
<sequence length="70" mass="7063">MLACIADLDLPPDRVNVWGGALALGHPYAATGAILLVRLLYGLHRTGGRLGAVALGSAGGLGMAALVERV</sequence>
<dbReference type="PANTHER" id="PTHR18919">
    <property type="entry name" value="ACETYL-COA C-ACYLTRANSFERASE"/>
    <property type="match status" value="1"/>
</dbReference>
<dbReference type="InterPro" id="IPR020613">
    <property type="entry name" value="Thiolase_CS"/>
</dbReference>
<dbReference type="SUPFAM" id="SSF53901">
    <property type="entry name" value="Thiolase-like"/>
    <property type="match status" value="1"/>
</dbReference>
<dbReference type="EMBL" id="AP025628">
    <property type="protein sequence ID" value="BDG59789.1"/>
    <property type="molecule type" value="Genomic_DNA"/>
</dbReference>
<dbReference type="InterPro" id="IPR016039">
    <property type="entry name" value="Thiolase-like"/>
</dbReference>
<feature type="domain" description="Thiolase C-terminal" evidence="7">
    <location>
        <begin position="1"/>
        <end position="69"/>
    </location>
</feature>
<dbReference type="InterPro" id="IPR020617">
    <property type="entry name" value="Thiolase_C"/>
</dbReference>
<evidence type="ECO:0000256" key="2">
    <source>
        <dbReference type="ARBA" id="ARBA00012705"/>
    </source>
</evidence>
<dbReference type="KEGG" id="cmic:caldi_08790"/>
<keyword evidence="4" id="KW-0012">Acyltransferase</keyword>
<accession>A0AA35CII3</accession>
<dbReference type="Proteomes" id="UP001163687">
    <property type="component" value="Chromosome"/>
</dbReference>
<gene>
    <name evidence="8" type="ORF">caldi_08790</name>
</gene>
<dbReference type="RefSeq" id="WP_264843882.1">
    <property type="nucleotide sequence ID" value="NZ_AP025628.1"/>
</dbReference>
<keyword evidence="6" id="KW-0472">Membrane</keyword>
<evidence type="ECO:0000259" key="7">
    <source>
        <dbReference type="Pfam" id="PF02803"/>
    </source>
</evidence>
<name>A0AA35CII3_9FIRM</name>
<comment type="similarity">
    <text evidence="1">Belongs to the thiolase-like superfamily. Thiolase family.</text>
</comment>
<keyword evidence="6" id="KW-1133">Transmembrane helix</keyword>
<dbReference type="Gene3D" id="3.40.47.10">
    <property type="match status" value="1"/>
</dbReference>
<dbReference type="EC" id="2.3.1.9" evidence="2"/>
<evidence type="ECO:0000256" key="6">
    <source>
        <dbReference type="SAM" id="Phobius"/>
    </source>
</evidence>
<reference evidence="8" key="1">
    <citation type="submission" date="2022-03" db="EMBL/GenBank/DDBJ databases">
        <title>Complete genome sequence of Caldinitratiruptor microaerophilus.</title>
        <authorList>
            <person name="Mukaiyama R."/>
            <person name="Nishiyama T."/>
            <person name="Ueda K."/>
        </authorList>
    </citation>
    <scope>NUCLEOTIDE SEQUENCE</scope>
    <source>
        <strain evidence="8">JCM 16183</strain>
    </source>
</reference>
<evidence type="ECO:0000256" key="5">
    <source>
        <dbReference type="ARBA" id="ARBA00030755"/>
    </source>
</evidence>
<evidence type="ECO:0000313" key="9">
    <source>
        <dbReference type="Proteomes" id="UP001163687"/>
    </source>
</evidence>
<evidence type="ECO:0000256" key="3">
    <source>
        <dbReference type="ARBA" id="ARBA00022679"/>
    </source>
</evidence>
<feature type="transmembrane region" description="Helical" evidence="6">
    <location>
        <begin position="17"/>
        <end position="41"/>
    </location>
</feature>
<proteinExistence type="inferred from homology"/>
<dbReference type="AlphaFoldDB" id="A0AA35CII3"/>
<keyword evidence="3" id="KW-0808">Transferase</keyword>
<protein>
    <recommendedName>
        <fullName evidence="2">acetyl-CoA C-acetyltransferase</fullName>
        <ecNumber evidence="2">2.3.1.9</ecNumber>
    </recommendedName>
    <alternativeName>
        <fullName evidence="5">Acetoacetyl-CoA thiolase</fullName>
    </alternativeName>
</protein>
<dbReference type="PANTHER" id="PTHR18919:SF107">
    <property type="entry name" value="ACETYL-COA ACETYLTRANSFERASE, CYTOSOLIC"/>
    <property type="match status" value="1"/>
</dbReference>
<feature type="transmembrane region" description="Helical" evidence="6">
    <location>
        <begin position="48"/>
        <end position="67"/>
    </location>
</feature>